<feature type="region of interest" description="Disordered" evidence="2">
    <location>
        <begin position="1"/>
        <end position="75"/>
    </location>
</feature>
<feature type="compositionally biased region" description="Basic and acidic residues" evidence="2">
    <location>
        <begin position="1"/>
        <end position="21"/>
    </location>
</feature>
<name>A0A8K0N7B6_COCNU</name>
<dbReference type="Proteomes" id="UP000797356">
    <property type="component" value="Chromosome 9"/>
</dbReference>
<evidence type="ECO:0000256" key="1">
    <source>
        <dbReference type="SAM" id="Coils"/>
    </source>
</evidence>
<evidence type="ECO:0000313" key="3">
    <source>
        <dbReference type="EMBL" id="KAG1360541.1"/>
    </source>
</evidence>
<comment type="caution">
    <text evidence="3">The sequence shown here is derived from an EMBL/GenBank/DDBJ whole genome shotgun (WGS) entry which is preliminary data.</text>
</comment>
<keyword evidence="4" id="KW-1185">Reference proteome</keyword>
<feature type="coiled-coil region" evidence="1">
    <location>
        <begin position="100"/>
        <end position="201"/>
    </location>
</feature>
<evidence type="ECO:0000313" key="4">
    <source>
        <dbReference type="Proteomes" id="UP000797356"/>
    </source>
</evidence>
<organism evidence="3 4">
    <name type="scientific">Cocos nucifera</name>
    <name type="common">Coconut palm</name>
    <dbReference type="NCBI Taxonomy" id="13894"/>
    <lineage>
        <taxon>Eukaryota</taxon>
        <taxon>Viridiplantae</taxon>
        <taxon>Streptophyta</taxon>
        <taxon>Embryophyta</taxon>
        <taxon>Tracheophyta</taxon>
        <taxon>Spermatophyta</taxon>
        <taxon>Magnoliopsida</taxon>
        <taxon>Liliopsida</taxon>
        <taxon>Arecaceae</taxon>
        <taxon>Arecoideae</taxon>
        <taxon>Cocoseae</taxon>
        <taxon>Attaleinae</taxon>
        <taxon>Cocos</taxon>
    </lineage>
</organism>
<gene>
    <name evidence="3" type="ORF">COCNU_09G000040</name>
</gene>
<reference evidence="3" key="2">
    <citation type="submission" date="2019-07" db="EMBL/GenBank/DDBJ databases">
        <authorList>
            <person name="Yang Y."/>
            <person name="Bocs S."/>
            <person name="Baudouin L."/>
        </authorList>
    </citation>
    <scope>NUCLEOTIDE SEQUENCE</scope>
    <source>
        <tissue evidence="3">Spear leaf of Hainan Tall coconut</tissue>
    </source>
</reference>
<protein>
    <submittedName>
        <fullName evidence="3">Uncharacterized protein</fullName>
    </submittedName>
</protein>
<keyword evidence="1" id="KW-0175">Coiled coil</keyword>
<sequence length="322" mass="35811">MRLEQEDISLRPKSAMEHKSQELSSTDMTPKEAKMLARGLQAQKQKKQAPRELSKRMKAWGPSYATPTEEVSTPEAAVPLTSLSLPSEIGHQLMANSEIVKAEKAKASRATEEAQGHKTEIGHQLMANSEIVKAEKAKASRATEEAQGHKTEVSHLSTEVGYLQEALKREEQMSVDLRAALALEEERKKEVEMNFAKKKRRAMEEAISTFKSLEEFRDIKVAFTQRAFIKGYDLCQSRVVKKFPELELGFLSGEPSKDKTKFSSSKAAIPDAATDPAMSTSTIAKGATLADVAPSSSCPPTKVLDLYPLYLFLFISYVFKYF</sequence>
<dbReference type="EMBL" id="CM017880">
    <property type="protein sequence ID" value="KAG1360541.1"/>
    <property type="molecule type" value="Genomic_DNA"/>
</dbReference>
<accession>A0A8K0N7B6</accession>
<reference evidence="3" key="1">
    <citation type="journal article" date="2017" name="Gigascience">
        <title>The genome draft of coconut (Cocos nucifera).</title>
        <authorList>
            <person name="Xiao Y."/>
            <person name="Xu P."/>
            <person name="Fan H."/>
            <person name="Baudouin L."/>
            <person name="Xia W."/>
            <person name="Bocs S."/>
            <person name="Xu J."/>
            <person name="Li Q."/>
            <person name="Guo A."/>
            <person name="Zhou L."/>
            <person name="Li J."/>
            <person name="Wu Y."/>
            <person name="Ma Z."/>
            <person name="Armero A."/>
            <person name="Issali A.E."/>
            <person name="Liu N."/>
            <person name="Peng M."/>
            <person name="Yang Y."/>
        </authorList>
    </citation>
    <scope>NUCLEOTIDE SEQUENCE</scope>
    <source>
        <tissue evidence="3">Spear leaf of Hainan Tall coconut</tissue>
    </source>
</reference>
<proteinExistence type="predicted"/>
<dbReference type="AlphaFoldDB" id="A0A8K0N7B6"/>
<evidence type="ECO:0000256" key="2">
    <source>
        <dbReference type="SAM" id="MobiDB-lite"/>
    </source>
</evidence>